<dbReference type="InterPro" id="IPR001647">
    <property type="entry name" value="HTH_TetR"/>
</dbReference>
<dbReference type="AlphaFoldDB" id="A0A841TWN8"/>
<dbReference type="SUPFAM" id="SSF46689">
    <property type="entry name" value="Homeodomain-like"/>
    <property type="match status" value="1"/>
</dbReference>
<evidence type="ECO:0000256" key="1">
    <source>
        <dbReference type="ARBA" id="ARBA00023125"/>
    </source>
</evidence>
<keyword evidence="1 2" id="KW-0238">DNA-binding</keyword>
<dbReference type="PANTHER" id="PTHR43479">
    <property type="entry name" value="ACREF/ENVCD OPERON REPRESSOR-RELATED"/>
    <property type="match status" value="1"/>
</dbReference>
<protein>
    <submittedName>
        <fullName evidence="4">TetR/AcrR family transcriptional regulator</fullName>
    </submittedName>
</protein>
<accession>A0A841TWN8</accession>
<evidence type="ECO:0000313" key="4">
    <source>
        <dbReference type="EMBL" id="MBB6690583.1"/>
    </source>
</evidence>
<reference evidence="4 5" key="1">
    <citation type="submission" date="2020-08" db="EMBL/GenBank/DDBJ databases">
        <title>Cohnella phylogeny.</title>
        <authorList>
            <person name="Dunlap C."/>
        </authorList>
    </citation>
    <scope>NUCLEOTIDE SEQUENCE [LARGE SCALE GENOMIC DNA]</scope>
    <source>
        <strain evidence="4 5">DSM 25239</strain>
    </source>
</reference>
<proteinExistence type="predicted"/>
<dbReference type="Pfam" id="PF00440">
    <property type="entry name" value="TetR_N"/>
    <property type="match status" value="1"/>
</dbReference>
<dbReference type="InterPro" id="IPR050624">
    <property type="entry name" value="HTH-type_Tx_Regulator"/>
</dbReference>
<organism evidence="4 5">
    <name type="scientific">Cohnella xylanilytica</name>
    <dbReference type="NCBI Taxonomy" id="557555"/>
    <lineage>
        <taxon>Bacteria</taxon>
        <taxon>Bacillati</taxon>
        <taxon>Bacillota</taxon>
        <taxon>Bacilli</taxon>
        <taxon>Bacillales</taxon>
        <taxon>Paenibacillaceae</taxon>
        <taxon>Cohnella</taxon>
    </lineage>
</organism>
<gene>
    <name evidence="4" type="ORF">H7B90_04120</name>
</gene>
<dbReference type="EMBL" id="JACJVR010000012">
    <property type="protein sequence ID" value="MBB6690583.1"/>
    <property type="molecule type" value="Genomic_DNA"/>
</dbReference>
<sequence>MYTNRNSGKTDLRVRRTRKMLWEALAKLLEERPFEALSVQEICDRAMVHRTTFYKHFEDKYQLLSYGLEEARERFADRSYEDRILHPIQMFEEFGDMRQFHALATSDRECSSMHSMIQKHACDSLREDLLEAESRGARFPVPVDIIAAFYSGAVSSLGSWWLKNDSSVSAKEMDEYLGRLINKDAFFPNESPKK</sequence>
<evidence type="ECO:0000259" key="3">
    <source>
        <dbReference type="PROSITE" id="PS50977"/>
    </source>
</evidence>
<feature type="DNA-binding region" description="H-T-H motif" evidence="2">
    <location>
        <begin position="38"/>
        <end position="57"/>
    </location>
</feature>
<dbReference type="PANTHER" id="PTHR43479:SF16">
    <property type="entry name" value="HTH TETR-TYPE DOMAIN-CONTAINING PROTEIN"/>
    <property type="match status" value="1"/>
</dbReference>
<dbReference type="RefSeq" id="WP_185134613.1">
    <property type="nucleotide sequence ID" value="NZ_JACJVR010000012.1"/>
</dbReference>
<dbReference type="Gene3D" id="1.10.357.10">
    <property type="entry name" value="Tetracycline Repressor, domain 2"/>
    <property type="match status" value="1"/>
</dbReference>
<evidence type="ECO:0000256" key="2">
    <source>
        <dbReference type="PROSITE-ProRule" id="PRU00335"/>
    </source>
</evidence>
<dbReference type="InterPro" id="IPR009057">
    <property type="entry name" value="Homeodomain-like_sf"/>
</dbReference>
<dbReference type="InterPro" id="IPR039532">
    <property type="entry name" value="TetR_C_Firmicutes"/>
</dbReference>
<dbReference type="PROSITE" id="PS50977">
    <property type="entry name" value="HTH_TETR_2"/>
    <property type="match status" value="1"/>
</dbReference>
<keyword evidence="5" id="KW-1185">Reference proteome</keyword>
<dbReference type="GO" id="GO:0003677">
    <property type="term" value="F:DNA binding"/>
    <property type="evidence" value="ECO:0007669"/>
    <property type="project" value="UniProtKB-UniRule"/>
</dbReference>
<evidence type="ECO:0000313" key="5">
    <source>
        <dbReference type="Proteomes" id="UP000553776"/>
    </source>
</evidence>
<name>A0A841TWN8_9BACL</name>
<feature type="domain" description="HTH tetR-type" evidence="3">
    <location>
        <begin position="15"/>
        <end position="75"/>
    </location>
</feature>
<dbReference type="Proteomes" id="UP000553776">
    <property type="component" value="Unassembled WGS sequence"/>
</dbReference>
<comment type="caution">
    <text evidence="4">The sequence shown here is derived from an EMBL/GenBank/DDBJ whole genome shotgun (WGS) entry which is preliminary data.</text>
</comment>
<dbReference type="Pfam" id="PF14278">
    <property type="entry name" value="TetR_C_8"/>
    <property type="match status" value="1"/>
</dbReference>